<name>A0A1G8E575_9MICO</name>
<evidence type="ECO:0000313" key="2">
    <source>
        <dbReference type="EMBL" id="SDH64870.1"/>
    </source>
</evidence>
<feature type="domain" description="Outer membrane channel protein CpnT-like N-terminal" evidence="1">
    <location>
        <begin position="11"/>
        <end position="144"/>
    </location>
</feature>
<sequence length="238" mass="24919">MAMTLPGELVWVLDLLGFEWPQLDEDAINQAAHIMRQFEDDLNSAIDAADANVQDAYASVTGSFAKAHADAWDEERSGSMRQLSDLIGPAATGVDLFADAVVALKLKVIAELVITAAQIAVAIASAVVTFGAGAAVQAVILVARKKAIDIVTDLMIDAAVGQILELVMDPLLSIAEPLIEATMDLPVVQGAVGEAEALILDLQALDRASSGMEATGDDVDSLGQEFVAQIMSLQFSTA</sequence>
<dbReference type="Gene3D" id="1.10.287.1060">
    <property type="entry name" value="ESAT-6-like"/>
    <property type="match status" value="1"/>
</dbReference>
<keyword evidence="3" id="KW-1185">Reference proteome</keyword>
<dbReference type="Proteomes" id="UP000198822">
    <property type="component" value="Chromosome I"/>
</dbReference>
<proteinExistence type="predicted"/>
<reference evidence="3" key="1">
    <citation type="submission" date="2016-10" db="EMBL/GenBank/DDBJ databases">
        <authorList>
            <person name="Varghese N."/>
            <person name="Submissions S."/>
        </authorList>
    </citation>
    <scope>NUCLEOTIDE SEQUENCE [LARGE SCALE GENOMIC DNA]</scope>
    <source>
        <strain evidence="3">DSM 22002</strain>
    </source>
</reference>
<evidence type="ECO:0000259" key="1">
    <source>
        <dbReference type="Pfam" id="PF25547"/>
    </source>
</evidence>
<accession>A0A1G8E575</accession>
<dbReference type="AlphaFoldDB" id="A0A1G8E575"/>
<dbReference type="InterPro" id="IPR057746">
    <property type="entry name" value="CpnT-like_N"/>
</dbReference>
<dbReference type="RefSeq" id="WP_092504463.1">
    <property type="nucleotide sequence ID" value="NZ_LT629695.1"/>
</dbReference>
<protein>
    <recommendedName>
        <fullName evidence="1">Outer membrane channel protein CpnT-like N-terminal domain-containing protein</fullName>
    </recommendedName>
</protein>
<organism evidence="2 3">
    <name type="scientific">Agrococcus jejuensis</name>
    <dbReference type="NCBI Taxonomy" id="399736"/>
    <lineage>
        <taxon>Bacteria</taxon>
        <taxon>Bacillati</taxon>
        <taxon>Actinomycetota</taxon>
        <taxon>Actinomycetes</taxon>
        <taxon>Micrococcales</taxon>
        <taxon>Microbacteriaceae</taxon>
        <taxon>Agrococcus</taxon>
    </lineage>
</organism>
<evidence type="ECO:0000313" key="3">
    <source>
        <dbReference type="Proteomes" id="UP000198822"/>
    </source>
</evidence>
<gene>
    <name evidence="2" type="ORF">SAMN04489720_1887</name>
</gene>
<dbReference type="EMBL" id="LT629695">
    <property type="protein sequence ID" value="SDH64870.1"/>
    <property type="molecule type" value="Genomic_DNA"/>
</dbReference>
<dbReference type="STRING" id="399736.SAMN04489720_1887"/>
<dbReference type="OrthoDB" id="9111418at2"/>
<dbReference type="Pfam" id="PF25547">
    <property type="entry name" value="WXG100_2"/>
    <property type="match status" value="1"/>
</dbReference>